<comment type="similarity">
    <text evidence="1">Belongs to the glycosyl hydrolase 5 (cellulase A) family.</text>
</comment>
<dbReference type="OrthoDB" id="62120at2759"/>
<feature type="region of interest" description="Disordered" evidence="8">
    <location>
        <begin position="1"/>
        <end position="29"/>
    </location>
</feature>
<accession>A0A8H6Y4L8</accession>
<keyword evidence="9" id="KW-1133">Transmembrane helix</keyword>
<dbReference type="GO" id="GO:0071555">
    <property type="term" value="P:cell wall organization"/>
    <property type="evidence" value="ECO:0007669"/>
    <property type="project" value="UniProtKB-KW"/>
</dbReference>
<comment type="catalytic activity">
    <reaction evidence="6">
        <text>Successive hydrolysis of beta-D-glucose units from the non-reducing ends of (1-&gt;3)-beta-D-glucans, releasing alpha-glucose.</text>
        <dbReference type="EC" id="3.2.1.58"/>
    </reaction>
</comment>
<evidence type="ECO:0000256" key="8">
    <source>
        <dbReference type="SAM" id="MobiDB-lite"/>
    </source>
</evidence>
<name>A0A8H6Y4L8_9AGAR</name>
<evidence type="ECO:0000256" key="3">
    <source>
        <dbReference type="ARBA" id="ARBA00023180"/>
    </source>
</evidence>
<organism evidence="10 11">
    <name type="scientific">Mycena venus</name>
    <dbReference type="NCBI Taxonomy" id="2733690"/>
    <lineage>
        <taxon>Eukaryota</taxon>
        <taxon>Fungi</taxon>
        <taxon>Dikarya</taxon>
        <taxon>Basidiomycota</taxon>
        <taxon>Agaricomycotina</taxon>
        <taxon>Agaricomycetes</taxon>
        <taxon>Agaricomycetidae</taxon>
        <taxon>Agaricales</taxon>
        <taxon>Marasmiineae</taxon>
        <taxon>Mycenaceae</taxon>
        <taxon>Mycena</taxon>
    </lineage>
</organism>
<keyword evidence="4" id="KW-0326">Glycosidase</keyword>
<reference evidence="10" key="1">
    <citation type="submission" date="2020-05" db="EMBL/GenBank/DDBJ databases">
        <title>Mycena genomes resolve the evolution of fungal bioluminescence.</title>
        <authorList>
            <person name="Tsai I.J."/>
        </authorList>
    </citation>
    <scope>NUCLEOTIDE SEQUENCE</scope>
    <source>
        <strain evidence="10">CCC161011</strain>
    </source>
</reference>
<dbReference type="InterPro" id="IPR050386">
    <property type="entry name" value="Glycosyl_hydrolase_5"/>
</dbReference>
<keyword evidence="5" id="KW-0961">Cell wall biogenesis/degradation</keyword>
<protein>
    <recommendedName>
        <fullName evidence="7">glucan 1,3-beta-glucosidase</fullName>
        <ecNumber evidence="7">3.2.1.58</ecNumber>
    </recommendedName>
</protein>
<dbReference type="EC" id="3.2.1.58" evidence="7"/>
<feature type="region of interest" description="Disordered" evidence="8">
    <location>
        <begin position="59"/>
        <end position="89"/>
    </location>
</feature>
<dbReference type="PANTHER" id="PTHR31297">
    <property type="entry name" value="GLUCAN ENDO-1,6-BETA-GLUCOSIDASE B"/>
    <property type="match status" value="1"/>
</dbReference>
<keyword evidence="3" id="KW-0325">Glycoprotein</keyword>
<gene>
    <name evidence="10" type="ORF">MVEN_01223000</name>
</gene>
<feature type="compositionally biased region" description="Low complexity" evidence="8">
    <location>
        <begin position="61"/>
        <end position="79"/>
    </location>
</feature>
<dbReference type="GO" id="GO:0005576">
    <property type="term" value="C:extracellular region"/>
    <property type="evidence" value="ECO:0007669"/>
    <property type="project" value="TreeGrafter"/>
</dbReference>
<evidence type="ECO:0000256" key="6">
    <source>
        <dbReference type="ARBA" id="ARBA00036824"/>
    </source>
</evidence>
<dbReference type="GO" id="GO:0009251">
    <property type="term" value="P:glucan catabolic process"/>
    <property type="evidence" value="ECO:0007669"/>
    <property type="project" value="TreeGrafter"/>
</dbReference>
<evidence type="ECO:0000313" key="11">
    <source>
        <dbReference type="Proteomes" id="UP000620124"/>
    </source>
</evidence>
<keyword evidence="9" id="KW-0472">Membrane</keyword>
<keyword evidence="11" id="KW-1185">Reference proteome</keyword>
<dbReference type="Proteomes" id="UP000620124">
    <property type="component" value="Unassembled WGS sequence"/>
</dbReference>
<evidence type="ECO:0000256" key="1">
    <source>
        <dbReference type="ARBA" id="ARBA00005641"/>
    </source>
</evidence>
<feature type="transmembrane region" description="Helical" evidence="9">
    <location>
        <begin position="33"/>
        <end position="55"/>
    </location>
</feature>
<evidence type="ECO:0000256" key="9">
    <source>
        <dbReference type="SAM" id="Phobius"/>
    </source>
</evidence>
<sequence length="667" mass="71981">MSSSPLRSSHEIPYNYDPSPQTPPRKRRQKRRITGIVAAVVLVVVVVVIAVYFTVIKPKHGSGSASSSSSSSSSGGTSTKATIGGDGSTVTTDNGTQFIYNNTFGGFFNPFNNNAQPNSWTPPLNTSWRWGVDRIYGVNLGGLFVLEPFITPSYFDKYSPTAIDEWTLSVAMAADTASGGLGQLETHYATFITEEDIAEIAGAGLNWLRIPIAFWAIETWPGEPFLARTSWTYFLRVLSWARKYGLRVCLDLHAVPGSQNGLNHSGRLSPVNFLSGNMGLANAERTLYYIRVLTEFISQPAYRDLIPIFGIVNEALLGIIGKDSLTSFYLEAHTMIRGITGYGEGNGPYIAIHDGFQSLDSWANFLQGSDRIILDTHPYFSFGGIDTSPIAVNDANGNPGGKWPAQACNAWGPSINARQVHMTRQRKENLNSTLQTSETAFGVTISGEWAASPNDCGYFLRGVGAESTNPQCPIYDNYQDYNDTMKAGILNYVEASMDATRDWFFWTWKIGPNTTGVIGAPSWSYQLGLREGWIPRDPRTAVGKCAALGVALDPFNGTYAEWATGAVTSTIPASSSASFPWPPTTISNANVPLTLLPTYTSTGPVTTLPPQTFTAAPSSITAPVNGWFDAQDTAGGVVTVAGCTYPDEYNGIFSTTPTAPCTGPTAT</sequence>
<evidence type="ECO:0000313" key="10">
    <source>
        <dbReference type="EMBL" id="KAF7352577.1"/>
    </source>
</evidence>
<dbReference type="Gene3D" id="3.20.20.80">
    <property type="entry name" value="Glycosidases"/>
    <property type="match status" value="1"/>
</dbReference>
<evidence type="ECO:0000256" key="2">
    <source>
        <dbReference type="ARBA" id="ARBA00022801"/>
    </source>
</evidence>
<proteinExistence type="inferred from homology"/>
<keyword evidence="9" id="KW-0812">Transmembrane</keyword>
<dbReference type="GO" id="GO:0004338">
    <property type="term" value="F:glucan exo-1,3-beta-glucosidase activity"/>
    <property type="evidence" value="ECO:0007669"/>
    <property type="project" value="UniProtKB-EC"/>
</dbReference>
<keyword evidence="2 10" id="KW-0378">Hydrolase</keyword>
<dbReference type="AlphaFoldDB" id="A0A8H6Y4L8"/>
<dbReference type="EMBL" id="JACAZI010000009">
    <property type="protein sequence ID" value="KAF7352577.1"/>
    <property type="molecule type" value="Genomic_DNA"/>
</dbReference>
<evidence type="ECO:0000256" key="4">
    <source>
        <dbReference type="ARBA" id="ARBA00023295"/>
    </source>
</evidence>
<comment type="caution">
    <text evidence="10">The sequence shown here is derived from an EMBL/GenBank/DDBJ whole genome shotgun (WGS) entry which is preliminary data.</text>
</comment>
<evidence type="ECO:0000256" key="5">
    <source>
        <dbReference type="ARBA" id="ARBA00023316"/>
    </source>
</evidence>
<dbReference type="PANTHER" id="PTHR31297:SF34">
    <property type="entry name" value="GLUCAN 1,3-BETA-GLUCOSIDASE 2"/>
    <property type="match status" value="1"/>
</dbReference>
<dbReference type="SUPFAM" id="SSF51445">
    <property type="entry name" value="(Trans)glycosidases"/>
    <property type="match status" value="1"/>
</dbReference>
<dbReference type="InterPro" id="IPR017853">
    <property type="entry name" value="GH"/>
</dbReference>
<dbReference type="GO" id="GO:0009986">
    <property type="term" value="C:cell surface"/>
    <property type="evidence" value="ECO:0007669"/>
    <property type="project" value="TreeGrafter"/>
</dbReference>
<evidence type="ECO:0000256" key="7">
    <source>
        <dbReference type="ARBA" id="ARBA00038929"/>
    </source>
</evidence>